<dbReference type="OrthoDB" id="7509188at2"/>
<comment type="caution">
    <text evidence="1">The sequence shown here is derived from an EMBL/GenBank/DDBJ whole genome shotgun (WGS) entry which is preliminary data.</text>
</comment>
<accession>A0A2T7UWI7</accession>
<gene>
    <name evidence="1" type="ORF">DDE23_00595</name>
</gene>
<dbReference type="Proteomes" id="UP000244810">
    <property type="component" value="Unassembled WGS sequence"/>
</dbReference>
<name>A0A2T7UWI7_9RHOB</name>
<proteinExistence type="predicted"/>
<protein>
    <submittedName>
        <fullName evidence="1">Gene transfer agent family protein</fullName>
    </submittedName>
</protein>
<keyword evidence="2" id="KW-1185">Reference proteome</keyword>
<evidence type="ECO:0000313" key="1">
    <source>
        <dbReference type="EMBL" id="PVE48939.1"/>
    </source>
</evidence>
<organism evidence="1 2">
    <name type="scientific">Pararhodobacter aggregans</name>
    <dbReference type="NCBI Taxonomy" id="404875"/>
    <lineage>
        <taxon>Bacteria</taxon>
        <taxon>Pseudomonadati</taxon>
        <taxon>Pseudomonadota</taxon>
        <taxon>Alphaproteobacteria</taxon>
        <taxon>Rhodobacterales</taxon>
        <taxon>Paracoccaceae</taxon>
        <taxon>Pararhodobacter</taxon>
    </lineage>
</organism>
<dbReference type="Pfam" id="PF11836">
    <property type="entry name" value="Phage_TAC_11"/>
    <property type="match status" value="1"/>
</dbReference>
<sequence length="113" mass="12099">MIGTRQFFGDRERDFALPPALILELERLTGQGIGGLSRRLMAGDFKLADLHQTIRLGLIGGGAEPQEAAALIAAYVETRPVLEAYALAVTVIDHVMTGGLSLTEPKENGRADP</sequence>
<dbReference type="RefSeq" id="WP_107749445.1">
    <property type="nucleotide sequence ID" value="NZ_QBKF01000001.1"/>
</dbReference>
<reference evidence="1 2" key="1">
    <citation type="journal article" date="2011" name="Syst. Appl. Microbiol.">
        <title>Defluviimonas denitrificans gen. nov., sp. nov., and Pararhodobacter aggregans gen. nov., sp. nov., non-phototrophic Rhodobacteraceae from the biofilter of a marine aquaculture.</title>
        <authorList>
            <person name="Foesel B.U."/>
            <person name="Drake H.L."/>
            <person name="Schramm A."/>
        </authorList>
    </citation>
    <scope>NUCLEOTIDE SEQUENCE [LARGE SCALE GENOMIC DNA]</scope>
    <source>
        <strain evidence="1 2">D1-19</strain>
    </source>
</reference>
<dbReference type="AlphaFoldDB" id="A0A2T7UWI7"/>
<dbReference type="EMBL" id="QDDR01000001">
    <property type="protein sequence ID" value="PVE48939.1"/>
    <property type="molecule type" value="Genomic_DNA"/>
</dbReference>
<evidence type="ECO:0000313" key="2">
    <source>
        <dbReference type="Proteomes" id="UP000244810"/>
    </source>
</evidence>
<dbReference type="InterPro" id="IPR021791">
    <property type="entry name" value="Phage_TAC_11"/>
</dbReference>